<feature type="domain" description="SGNH hydrolase-type esterase N-terminal" evidence="2">
    <location>
        <begin position="11"/>
        <end position="145"/>
    </location>
</feature>
<evidence type="ECO:0000259" key="2">
    <source>
        <dbReference type="Pfam" id="PF14607"/>
    </source>
</evidence>
<dbReference type="InterPro" id="IPR032740">
    <property type="entry name" value="GxDLY"/>
</dbReference>
<accession>A0ABU1NWR0</accession>
<dbReference type="SUPFAM" id="SSF52266">
    <property type="entry name" value="SGNH hydrolase"/>
    <property type="match status" value="1"/>
</dbReference>
<name>A0ABU1NWR0_9BACL</name>
<organism evidence="3 4">
    <name type="scientific">Paenibacillus qinlingensis</name>
    <dbReference type="NCBI Taxonomy" id="1837343"/>
    <lineage>
        <taxon>Bacteria</taxon>
        <taxon>Bacillati</taxon>
        <taxon>Bacillota</taxon>
        <taxon>Bacilli</taxon>
        <taxon>Bacillales</taxon>
        <taxon>Paenibacillaceae</taxon>
        <taxon>Paenibacillus</taxon>
    </lineage>
</organism>
<dbReference type="EMBL" id="JAVDSB010000004">
    <property type="protein sequence ID" value="MDR6551888.1"/>
    <property type="molecule type" value="Genomic_DNA"/>
</dbReference>
<feature type="domain" description="SGNH hydrolase-type esterase" evidence="1">
    <location>
        <begin position="157"/>
        <end position="326"/>
    </location>
</feature>
<dbReference type="Pfam" id="PF14607">
    <property type="entry name" value="GxDLY"/>
    <property type="match status" value="1"/>
</dbReference>
<dbReference type="Pfam" id="PF14606">
    <property type="entry name" value="Lipase_GDSL_3"/>
    <property type="match status" value="1"/>
</dbReference>
<dbReference type="Gene3D" id="2.60.120.260">
    <property type="entry name" value="Galactose-binding domain-like"/>
    <property type="match status" value="1"/>
</dbReference>
<dbReference type="RefSeq" id="WP_310499442.1">
    <property type="nucleotide sequence ID" value="NZ_JAVDSB010000004.1"/>
</dbReference>
<dbReference type="Gene3D" id="3.40.50.1110">
    <property type="entry name" value="SGNH hydrolase"/>
    <property type="match status" value="1"/>
</dbReference>
<protein>
    <submittedName>
        <fullName evidence="3">Lysophospholipase L1-like esterase</fullName>
    </submittedName>
</protein>
<proteinExistence type="predicted"/>
<dbReference type="InterPro" id="IPR036514">
    <property type="entry name" value="SGNH_hydro_sf"/>
</dbReference>
<dbReference type="InterPro" id="IPR013830">
    <property type="entry name" value="SGNH_hydro"/>
</dbReference>
<sequence length="338" mass="38285">MKQYPCTQEPIKIYGLQHRLLPHRFWRLPEEILAIASEGVAKRAKSPVGGRIRFRTDSSKITINMKLKNNNVDWAIPLSGSAGADVYIGMKMNIRYAGLIAPKSYEVETATLTFEKNKEVEDITIHLPRNVELEDVQIELEDDARLEAPTPYTFEIPMVFYGSSITEGGCATRPANAYTALLSRWLDADYINLGFSGSAKGEPELAAYIAGLEMSVFIMDYDHNAPTVDHLERTHEPFFKEIRKAQPELPILFLTKPDFDLKPEEAAQRRAIIQRTYGNAKAAGDEFVHFIDGERFFGETNRESCTIEGCHPNDLGFMRMAEVIYPDLGDMLRYPKKI</sequence>
<reference evidence="3 4" key="1">
    <citation type="submission" date="2023-07" db="EMBL/GenBank/DDBJ databases">
        <title>Sorghum-associated microbial communities from plants grown in Nebraska, USA.</title>
        <authorList>
            <person name="Schachtman D."/>
        </authorList>
    </citation>
    <scope>NUCLEOTIDE SEQUENCE [LARGE SCALE GENOMIC DNA]</scope>
    <source>
        <strain evidence="3 4">CC258</strain>
    </source>
</reference>
<evidence type="ECO:0000313" key="3">
    <source>
        <dbReference type="EMBL" id="MDR6551888.1"/>
    </source>
</evidence>
<comment type="caution">
    <text evidence="3">The sequence shown here is derived from an EMBL/GenBank/DDBJ whole genome shotgun (WGS) entry which is preliminary data.</text>
</comment>
<dbReference type="Proteomes" id="UP001267290">
    <property type="component" value="Unassembled WGS sequence"/>
</dbReference>
<evidence type="ECO:0000313" key="4">
    <source>
        <dbReference type="Proteomes" id="UP001267290"/>
    </source>
</evidence>
<evidence type="ECO:0000259" key="1">
    <source>
        <dbReference type="Pfam" id="PF14606"/>
    </source>
</evidence>
<keyword evidence="4" id="KW-1185">Reference proteome</keyword>
<gene>
    <name evidence="3" type="ORF">J2736_003077</name>
</gene>